<comment type="caution">
    <text evidence="16">The sequence shown here is derived from an EMBL/GenBank/DDBJ whole genome shotgun (WGS) entry which is preliminary data.</text>
</comment>
<dbReference type="InterPro" id="IPR023332">
    <property type="entry name" value="Proteasome_alpha-type"/>
</dbReference>
<keyword evidence="6 14" id="KW-0479">Metal-binding</keyword>
<dbReference type="FunFam" id="3.60.20.10:FF:000015">
    <property type="entry name" value="Proteasome subunit alpha type-5"/>
    <property type="match status" value="1"/>
</dbReference>
<comment type="similarity">
    <text evidence="13">Belongs to the peptidase T1A family.</text>
</comment>
<dbReference type="InterPro" id="IPR033812">
    <property type="entry name" value="Proteasome_alpha_type_5"/>
</dbReference>
<dbReference type="AlphaFoldDB" id="A0A7C8U3Y1"/>
<evidence type="ECO:0000256" key="12">
    <source>
        <dbReference type="ARBA" id="ARBA00026071"/>
    </source>
</evidence>
<dbReference type="GO" id="GO:0005634">
    <property type="term" value="C:nucleus"/>
    <property type="evidence" value="ECO:0007669"/>
    <property type="project" value="UniProtKB-SubCell"/>
</dbReference>
<name>A0A7C8U3Y1_ORBOL</name>
<keyword evidence="7 14" id="KW-0378">Hydrolase</keyword>
<evidence type="ECO:0000256" key="13">
    <source>
        <dbReference type="PROSITE-ProRule" id="PRU00808"/>
    </source>
</evidence>
<dbReference type="NCBIfam" id="NF003075">
    <property type="entry name" value="PRK03996.1"/>
    <property type="match status" value="1"/>
</dbReference>
<evidence type="ECO:0000256" key="3">
    <source>
        <dbReference type="ARBA" id="ARBA00006040"/>
    </source>
</evidence>
<dbReference type="GO" id="GO:0004222">
    <property type="term" value="F:metalloendopeptidase activity"/>
    <property type="evidence" value="ECO:0007669"/>
    <property type="project" value="InterPro"/>
</dbReference>
<dbReference type="InterPro" id="IPR001567">
    <property type="entry name" value="Pept_M3A_M3B_dom"/>
</dbReference>
<evidence type="ECO:0000256" key="1">
    <source>
        <dbReference type="ARBA" id="ARBA00004123"/>
    </source>
</evidence>
<dbReference type="GO" id="GO:0046872">
    <property type="term" value="F:metal ion binding"/>
    <property type="evidence" value="ECO:0007669"/>
    <property type="project" value="UniProtKB-UniRule"/>
</dbReference>
<dbReference type="EMBL" id="WIPF01000265">
    <property type="protein sequence ID" value="KAF3198028.1"/>
    <property type="molecule type" value="Genomic_DNA"/>
</dbReference>
<dbReference type="GO" id="GO:0006518">
    <property type="term" value="P:peptide metabolic process"/>
    <property type="evidence" value="ECO:0007669"/>
    <property type="project" value="TreeGrafter"/>
</dbReference>
<feature type="domain" description="Proteasome alpha-type subunits" evidence="15">
    <location>
        <begin position="635"/>
        <end position="657"/>
    </location>
</feature>
<keyword evidence="5 14" id="KW-0645">Protease</keyword>
<dbReference type="Proteomes" id="UP000483672">
    <property type="component" value="Unassembled WGS sequence"/>
</dbReference>
<dbReference type="GO" id="GO:0005758">
    <property type="term" value="C:mitochondrial intermembrane space"/>
    <property type="evidence" value="ECO:0007669"/>
    <property type="project" value="TreeGrafter"/>
</dbReference>
<evidence type="ECO:0000256" key="14">
    <source>
        <dbReference type="RuleBase" id="RU003435"/>
    </source>
</evidence>
<dbReference type="PANTHER" id="PTHR11804">
    <property type="entry name" value="PROTEASE M3 THIMET OLIGOPEPTIDASE-RELATED"/>
    <property type="match status" value="1"/>
</dbReference>
<dbReference type="SUPFAM" id="SSF56235">
    <property type="entry name" value="N-terminal nucleophile aminohydrolases (Ntn hydrolases)"/>
    <property type="match status" value="1"/>
</dbReference>
<dbReference type="InterPro" id="IPR029055">
    <property type="entry name" value="Ntn_hydrolases_N"/>
</dbReference>
<dbReference type="InterPro" id="IPR045090">
    <property type="entry name" value="Pept_M3A_M3B"/>
</dbReference>
<dbReference type="FunFam" id="3.40.390.10:FF:000006">
    <property type="entry name" value="Thimet oligopeptidase 1"/>
    <property type="match status" value="1"/>
</dbReference>
<dbReference type="Gene3D" id="1.10.1370.10">
    <property type="entry name" value="Neurolysin, domain 3"/>
    <property type="match status" value="1"/>
</dbReference>
<dbReference type="CDD" id="cd06455">
    <property type="entry name" value="M3A_TOP"/>
    <property type="match status" value="1"/>
</dbReference>
<dbReference type="InterPro" id="IPR024080">
    <property type="entry name" value="Neurolysin/TOP_N"/>
</dbReference>
<dbReference type="InterPro" id="IPR024079">
    <property type="entry name" value="MetalloPept_cat_dom_sf"/>
</dbReference>
<evidence type="ECO:0000256" key="9">
    <source>
        <dbReference type="ARBA" id="ARBA00022942"/>
    </source>
</evidence>
<evidence type="ECO:0000259" key="15">
    <source>
        <dbReference type="SMART" id="SM00948"/>
    </source>
</evidence>
<evidence type="ECO:0000256" key="11">
    <source>
        <dbReference type="ARBA" id="ARBA00023242"/>
    </source>
</evidence>
<keyword evidence="4" id="KW-0963">Cytoplasm</keyword>
<dbReference type="Gene3D" id="1.20.1050.40">
    <property type="entry name" value="Endopeptidase. Chain P, domain 1"/>
    <property type="match status" value="1"/>
</dbReference>
<organism evidence="16 17">
    <name type="scientific">Orbilia oligospora</name>
    <name type="common">Nematode-trapping fungus</name>
    <name type="synonym">Arthrobotrys oligospora</name>
    <dbReference type="NCBI Taxonomy" id="2813651"/>
    <lineage>
        <taxon>Eukaryota</taxon>
        <taxon>Fungi</taxon>
        <taxon>Dikarya</taxon>
        <taxon>Ascomycota</taxon>
        <taxon>Pezizomycotina</taxon>
        <taxon>Orbiliomycetes</taxon>
        <taxon>Orbiliales</taxon>
        <taxon>Orbiliaceae</taxon>
        <taxon>Orbilia</taxon>
    </lineage>
</organism>
<dbReference type="CDD" id="cd03753">
    <property type="entry name" value="proteasome_alpha_type_5"/>
    <property type="match status" value="1"/>
</dbReference>
<dbReference type="PROSITE" id="PS51475">
    <property type="entry name" value="PROTEASOME_ALPHA_2"/>
    <property type="match status" value="1"/>
</dbReference>
<dbReference type="GO" id="GO:0043161">
    <property type="term" value="P:proteasome-mediated ubiquitin-dependent protein catabolic process"/>
    <property type="evidence" value="ECO:0007669"/>
    <property type="project" value="InterPro"/>
</dbReference>
<evidence type="ECO:0000256" key="6">
    <source>
        <dbReference type="ARBA" id="ARBA00022723"/>
    </source>
</evidence>
<keyword evidence="11" id="KW-0539">Nucleus</keyword>
<dbReference type="InterPro" id="IPR024077">
    <property type="entry name" value="Neurolysin/TOP_dom2"/>
</dbReference>
<dbReference type="PANTHER" id="PTHR11804:SF84">
    <property type="entry name" value="SACCHAROLYSIN"/>
    <property type="match status" value="1"/>
</dbReference>
<evidence type="ECO:0000256" key="7">
    <source>
        <dbReference type="ARBA" id="ARBA00022801"/>
    </source>
</evidence>
<protein>
    <recommendedName>
        <fullName evidence="15">Proteasome alpha-type subunits domain-containing protein</fullName>
    </recommendedName>
</protein>
<evidence type="ECO:0000256" key="8">
    <source>
        <dbReference type="ARBA" id="ARBA00022833"/>
    </source>
</evidence>
<dbReference type="Pfam" id="PF01432">
    <property type="entry name" value="Peptidase_M3"/>
    <property type="match status" value="1"/>
</dbReference>
<dbReference type="GO" id="GO:0019773">
    <property type="term" value="C:proteasome core complex, alpha-subunit complex"/>
    <property type="evidence" value="ECO:0007669"/>
    <property type="project" value="UniProtKB-UniRule"/>
</dbReference>
<dbReference type="InterPro" id="IPR001353">
    <property type="entry name" value="Proteasome_sua/b"/>
</dbReference>
<proteinExistence type="inferred from homology"/>
<keyword evidence="10 14" id="KW-0482">Metalloprotease</keyword>
<keyword evidence="8 14" id="KW-0862">Zinc</keyword>
<dbReference type="Pfam" id="PF10584">
    <property type="entry name" value="Proteasome_A_N"/>
    <property type="match status" value="1"/>
</dbReference>
<dbReference type="SMART" id="SM00948">
    <property type="entry name" value="Proteasome_A_N"/>
    <property type="match status" value="1"/>
</dbReference>
<evidence type="ECO:0000256" key="2">
    <source>
        <dbReference type="ARBA" id="ARBA00004496"/>
    </source>
</evidence>
<evidence type="ECO:0000313" key="17">
    <source>
        <dbReference type="Proteomes" id="UP000483672"/>
    </source>
</evidence>
<sequence length="870" mass="97970">MSAFKAPQAPPIFKHDPESLIHDTKALIEKSRNTLDRLARDITPETATFENVIAPLAADENDMGLSSHILGFYQYVSSDPKIREASSEADKLLSHNTCMHTHLVFFVKFDPEANSIELSVLSIDFSKTLNEENGGNWFTEQQLEGVPTDVINILKTDEKNGVKKYFLTYKYPDLFPTLKFDVNADVREQVFIGNENKCPDNLPRFDKTIRLRHEKARLLGYENHAQYVLKEKMAKSPEKVNSFLGDLRSKLTEGGRAEVQKLKLLKKTDVEARGLSFDDKYYLWDHRFYDRLVREQEFNIDENKIAEYFPLQKCVDGMLTIFERLFGLKFVQVAEDGAQVGSGERGWHEDCKVYLVHDEEPLGGEFVGYLYLDLHPREGKYGHAANFNLIPGFLREPGNSTSRNYPSTALVCNFSKPTPSKPSLLKHDEVVTLFHELGHGIHDLVSRTIYSRFHGTNTVGDFVEAPSQMLENWCWEPEQLKELSSHYETGESLPDDLITALIKSKHVNDGLFNLRQLHFGIFDMRVHELNLPQDENIDSSATYNNLRSEIAGLDGPTDPKFGQGQTTFGHLMGGYDAGYYGYLWSLVFASDMYFTGFKKDPMDPKNGRRYRHEVLEKGGSRDEMESLKAFLVATFCCAITTFSPEGRLFQVEYSLEAIKLGSTAIGVATGYGVIIGVEKRVTSPLLEASSVEKIVEIDRHLGCAMSGLQADARSMIEHARVEAQNHTFHYGEPLRVESATQAICDLALRFGEGADGEESIMSRPFGVALLIAGYDQDGPQLYHAEPSGTFYRYDAKAIGSGSEGAQAELQNEYHSSLTLAEAENLVLKTLKQVMEEKLDSKNVQLASVTKEKGFRIYTDAEMTEVVARLN</sequence>
<dbReference type="Pfam" id="PF00227">
    <property type="entry name" value="Proteasome"/>
    <property type="match status" value="1"/>
</dbReference>
<comment type="similarity">
    <text evidence="3 14">Belongs to the peptidase M3 family.</text>
</comment>
<evidence type="ECO:0000256" key="10">
    <source>
        <dbReference type="ARBA" id="ARBA00023049"/>
    </source>
</evidence>
<dbReference type="Gene3D" id="3.60.20.10">
    <property type="entry name" value="Glutamine Phosphoribosylpyrophosphate, subunit 1, domain 1"/>
    <property type="match status" value="1"/>
</dbReference>
<comment type="subunit">
    <text evidence="12">The 26S proteasome consists of a 20S proteasome core and two 19S regulatory subunits. The 20S proteasome core is composed of 28 subunits that are arranged in four stacked rings, resulting in a barrel-shaped structure. The two end rings are each formed by seven alpha subunits, and the two central rings are each formed by seven beta subunits. The catalytic chamber with the active sites is on the inside of the barrel.</text>
</comment>
<comment type="cofactor">
    <cofactor evidence="14">
        <name>Zn(2+)</name>
        <dbReference type="ChEBI" id="CHEBI:29105"/>
    </cofactor>
    <text evidence="14">Binds 1 zinc ion.</text>
</comment>
<dbReference type="SUPFAM" id="SSF55486">
    <property type="entry name" value="Metalloproteases ('zincins'), catalytic domain"/>
    <property type="match status" value="1"/>
</dbReference>
<comment type="subcellular location">
    <subcellularLocation>
        <location evidence="2">Cytoplasm</location>
    </subcellularLocation>
    <subcellularLocation>
        <location evidence="1">Nucleus</location>
    </subcellularLocation>
</comment>
<dbReference type="Gene3D" id="3.40.390.10">
    <property type="entry name" value="Collagenase (Catalytic Domain)"/>
    <property type="match status" value="1"/>
</dbReference>
<evidence type="ECO:0000313" key="16">
    <source>
        <dbReference type="EMBL" id="KAF3198028.1"/>
    </source>
</evidence>
<keyword evidence="9 13" id="KW-0647">Proteasome</keyword>
<accession>A0A7C8U3Y1</accession>
<gene>
    <name evidence="16" type="ORF">TWF191_005165</name>
</gene>
<evidence type="ECO:0000256" key="5">
    <source>
        <dbReference type="ARBA" id="ARBA00022670"/>
    </source>
</evidence>
<dbReference type="InterPro" id="IPR000426">
    <property type="entry name" value="Proteasome_asu_N"/>
</dbReference>
<reference evidence="16 17" key="1">
    <citation type="submission" date="2019-06" db="EMBL/GenBank/DDBJ databases">
        <authorList>
            <person name="Palmer J.M."/>
        </authorList>
    </citation>
    <scope>NUCLEOTIDE SEQUENCE [LARGE SCALE GENOMIC DNA]</scope>
    <source>
        <strain evidence="16 17">TWF191</strain>
    </source>
</reference>
<evidence type="ECO:0000256" key="4">
    <source>
        <dbReference type="ARBA" id="ARBA00022490"/>
    </source>
</evidence>